<dbReference type="KEGG" id="dej:AWY79_00015"/>
<evidence type="ECO:0000313" key="11">
    <source>
        <dbReference type="Proteomes" id="UP000055611"/>
    </source>
</evidence>
<gene>
    <name evidence="9" type="primary">dnaE</name>
    <name evidence="9" type="ORF">AWY79_00015</name>
    <name evidence="10" type="ORF">EDC59_113127</name>
</gene>
<dbReference type="NCBIfam" id="NF004226">
    <property type="entry name" value="PRK05673.1"/>
    <property type="match status" value="1"/>
</dbReference>
<sequence length="1181" mass="132321">MAEFVHLHVHTEYSLLDGAIRINDLLTRAKDLGMPAVAITDHGSMYGAVTFYTEAKALGIKPIIGCEVYVAPGDLDDEEAHLRKEQGGGYHLVLLAKNQQGYKNLIKLVSIGYLDGFYYKPRVSKHLLKKYSEGLIALSACLAGEVPRKLMNEGVDAGAEMARIYESIFPGNFYLELQDNGIGKQTRLNELLVKCAEKTGLPLVATNDCHYLTAEDYEAHDTLLCIQTQTTVDAEKRFRMETRELYFKTPEEMERAFAHVPEAILNTQRIAEQCNLEIELGNYYFPHYELPEGVSMNEEFDRLCREGLKRRLATLTYEVDEDKYWKRLDYELGVIIQMGFPAYFLIVQDFINWAKDNRIPVGPGRGSAAGSIVAWSLKITNLDPIPYDLLFERFLNVERVSMPDIDVDFCERRRLEVVKYCAEKYGFDRVAQITTFGTMKTKAVIKDVGRALGMSFGETDRIAKLIPDDPGIMAKLLGVEKAKITVPNAVKGVTELDDMVATDPKVAKLIDISTRLEGLCRHASTHAAGVVISDKPMTEYLPLYKGKKGEIVTQFDMKKVEKVGLIKFDFLGLRTMTVIEDCLDIIREQGKKAPDLDTLALDDPATFAIFAKGDTDGIFQVESSGMRKYLRMLRPDCFEDIVAMLALYRPGPLGMIGAHGVSMVDEFIMRKHGDIEVTYPHPSLTDTLSPTYGVMVYQEQVMATAMTIANYSLGEGDLLRRAMGKKIAEEMAKQRSRFLEGARENKIDETVANEIFDTMEKFAAYGFNKSHSAAYALISYHTAYLKAHFPVEFMAALMSTEMNNTEKIIMYVNACRDMEIKVRQPDINAGQARFSVKDGEILFAMAAIKNVGEEAINEIAAERTENGPFKNIFDFCERVNLRRVTKRVLESLIKAGALDCFSCSRQALLEDLEKAVALGQKKAKEKESGMLNMLDMLGGGAKTEPAHTPTCSLCEEFDDREKLQLEKEVLGFFLSGHPLLAYRQDMHRLRTVTLEECKTIPNGTEVRVAVIIPDFKQFITRKGDPMAFCTAEDLTTSGEVTMLPNVYAEARELLDADRPLLVQGKIDQRDDQSGPEDAPKSAKILADKVLFLADAVQGSDQPVSLWIGERNAEDAHLNALKAVLQRYPGSTAVNLGLITRDSVVNLRLGNGWKVYPGRDFWKEIEAWQNGDAKLYKAANEE</sequence>
<dbReference type="PANTHER" id="PTHR32294">
    <property type="entry name" value="DNA POLYMERASE III SUBUNIT ALPHA"/>
    <property type="match status" value="1"/>
</dbReference>
<evidence type="ECO:0000256" key="4">
    <source>
        <dbReference type="ARBA" id="ARBA00022695"/>
    </source>
</evidence>
<dbReference type="InterPro" id="IPR016195">
    <property type="entry name" value="Pol/histidinol_Pase-like"/>
</dbReference>
<dbReference type="GO" id="GO:0008408">
    <property type="term" value="F:3'-5' exonuclease activity"/>
    <property type="evidence" value="ECO:0007669"/>
    <property type="project" value="InterPro"/>
</dbReference>
<dbReference type="InterPro" id="IPR040982">
    <property type="entry name" value="DNA_pol3_finger"/>
</dbReference>
<dbReference type="RefSeq" id="WP_066798875.1">
    <property type="nucleotide sequence ID" value="NZ_CP014206.1"/>
</dbReference>
<organism evidence="10 12">
    <name type="scientific">Pseudodesulfovibrio indicus</name>
    <dbReference type="NCBI Taxonomy" id="1716143"/>
    <lineage>
        <taxon>Bacteria</taxon>
        <taxon>Pseudomonadati</taxon>
        <taxon>Thermodesulfobacteriota</taxon>
        <taxon>Desulfovibrionia</taxon>
        <taxon>Desulfovibrionales</taxon>
        <taxon>Desulfovibrionaceae</taxon>
    </lineage>
</organism>
<keyword evidence="3" id="KW-0808">Transferase</keyword>
<evidence type="ECO:0000256" key="3">
    <source>
        <dbReference type="ARBA" id="ARBA00022679"/>
    </source>
</evidence>
<evidence type="ECO:0000313" key="10">
    <source>
        <dbReference type="EMBL" id="TDT86451.1"/>
    </source>
</evidence>
<dbReference type="OrthoDB" id="9803237at2"/>
<dbReference type="InterPro" id="IPR003141">
    <property type="entry name" value="Pol/His_phosphatase_N"/>
</dbReference>
<evidence type="ECO:0000256" key="7">
    <source>
        <dbReference type="ARBA" id="ARBA00049244"/>
    </source>
</evidence>
<feature type="domain" description="Polymerase/histidinol phosphatase N-terminal" evidence="8">
    <location>
        <begin position="5"/>
        <end position="72"/>
    </location>
</feature>
<dbReference type="Pfam" id="PF02811">
    <property type="entry name" value="PHP"/>
    <property type="match status" value="1"/>
</dbReference>
<reference evidence="9 11" key="1">
    <citation type="journal article" date="2016" name="Front. Microbiol.">
        <title>Genome Sequence of the Piezophilic, Mesophilic Sulfate-Reducing Bacterium Desulfovibrio indicus J2T.</title>
        <authorList>
            <person name="Cao J."/>
            <person name="Maignien L."/>
            <person name="Shao Z."/>
            <person name="Alain K."/>
            <person name="Jebbar M."/>
        </authorList>
    </citation>
    <scope>NUCLEOTIDE SEQUENCE [LARGE SCALE GENOMIC DNA]</scope>
    <source>
        <strain evidence="9 11">J2</strain>
    </source>
</reference>
<dbReference type="InterPro" id="IPR004805">
    <property type="entry name" value="DnaE2/DnaE/PolC"/>
</dbReference>
<dbReference type="NCBIfam" id="TIGR00594">
    <property type="entry name" value="polc"/>
    <property type="match status" value="1"/>
</dbReference>
<dbReference type="CDD" id="cd04485">
    <property type="entry name" value="DnaE_OBF"/>
    <property type="match status" value="1"/>
</dbReference>
<dbReference type="GO" id="GO:0003887">
    <property type="term" value="F:DNA-directed DNA polymerase activity"/>
    <property type="evidence" value="ECO:0007669"/>
    <property type="project" value="UniProtKB-KW"/>
</dbReference>
<dbReference type="Gene3D" id="3.20.20.140">
    <property type="entry name" value="Metal-dependent hydrolases"/>
    <property type="match status" value="1"/>
</dbReference>
<keyword evidence="6" id="KW-0239">DNA-directed DNA polymerase</keyword>
<evidence type="ECO:0000256" key="6">
    <source>
        <dbReference type="ARBA" id="ARBA00022932"/>
    </source>
</evidence>
<keyword evidence="5" id="KW-0235">DNA replication</keyword>
<dbReference type="InterPro" id="IPR029460">
    <property type="entry name" value="DNAPol_HHH"/>
</dbReference>
<reference evidence="10 12" key="2">
    <citation type="submission" date="2019-03" db="EMBL/GenBank/DDBJ databases">
        <title>Genomic Encyclopedia of Type Strains, Phase IV (KMG-IV): sequencing the most valuable type-strain genomes for metagenomic binning, comparative biology and taxonomic classification.</title>
        <authorList>
            <person name="Goeker M."/>
        </authorList>
    </citation>
    <scope>NUCLEOTIDE SEQUENCE [LARGE SCALE GENOMIC DNA]</scope>
    <source>
        <strain evidence="10 12">DSM 101483</strain>
    </source>
</reference>
<dbReference type="Gene3D" id="1.10.150.870">
    <property type="match status" value="1"/>
</dbReference>
<evidence type="ECO:0000259" key="8">
    <source>
        <dbReference type="SMART" id="SM00481"/>
    </source>
</evidence>
<dbReference type="PANTHER" id="PTHR32294:SF0">
    <property type="entry name" value="DNA POLYMERASE III SUBUNIT ALPHA"/>
    <property type="match status" value="1"/>
</dbReference>
<dbReference type="InterPro" id="IPR041931">
    <property type="entry name" value="DNA_pol3_alpha_thumb_dom"/>
</dbReference>
<dbReference type="Proteomes" id="UP000055611">
    <property type="component" value="Chromosome"/>
</dbReference>
<dbReference type="GO" id="GO:0006260">
    <property type="term" value="P:DNA replication"/>
    <property type="evidence" value="ECO:0007669"/>
    <property type="project" value="UniProtKB-KW"/>
</dbReference>
<dbReference type="Pfam" id="PF17657">
    <property type="entry name" value="DNA_pol3_finger"/>
    <property type="match status" value="1"/>
</dbReference>
<dbReference type="InterPro" id="IPR011708">
    <property type="entry name" value="DNA_pol3_alpha_NTPase_dom"/>
</dbReference>
<dbReference type="AlphaFoldDB" id="A0A140D8T5"/>
<name>A0A140D8T5_9BACT</name>
<evidence type="ECO:0000313" key="9">
    <source>
        <dbReference type="EMBL" id="AMK09602.1"/>
    </source>
</evidence>
<dbReference type="SMART" id="SM00481">
    <property type="entry name" value="POLIIIAc"/>
    <property type="match status" value="1"/>
</dbReference>
<keyword evidence="4" id="KW-0548">Nucleotidyltransferase</keyword>
<evidence type="ECO:0000256" key="2">
    <source>
        <dbReference type="ARBA" id="ARBA00019114"/>
    </source>
</evidence>
<evidence type="ECO:0000256" key="5">
    <source>
        <dbReference type="ARBA" id="ARBA00022705"/>
    </source>
</evidence>
<accession>A0A140D8T5</accession>
<dbReference type="EMBL" id="CP014206">
    <property type="protein sequence ID" value="AMK09602.1"/>
    <property type="molecule type" value="Genomic_DNA"/>
</dbReference>
<protein>
    <recommendedName>
        <fullName evidence="2">DNA polymerase III subunit alpha</fullName>
        <ecNumber evidence="1">2.7.7.7</ecNumber>
    </recommendedName>
</protein>
<dbReference type="EC" id="2.7.7.7" evidence="1"/>
<dbReference type="InterPro" id="IPR004013">
    <property type="entry name" value="PHP_dom"/>
</dbReference>
<comment type="catalytic activity">
    <reaction evidence="7">
        <text>DNA(n) + a 2'-deoxyribonucleoside 5'-triphosphate = DNA(n+1) + diphosphate</text>
        <dbReference type="Rhea" id="RHEA:22508"/>
        <dbReference type="Rhea" id="RHEA-COMP:17339"/>
        <dbReference type="Rhea" id="RHEA-COMP:17340"/>
        <dbReference type="ChEBI" id="CHEBI:33019"/>
        <dbReference type="ChEBI" id="CHEBI:61560"/>
        <dbReference type="ChEBI" id="CHEBI:173112"/>
        <dbReference type="EC" id="2.7.7.7"/>
    </reaction>
</comment>
<dbReference type="Pfam" id="PF07733">
    <property type="entry name" value="DNA_pol3_alpha"/>
    <property type="match status" value="1"/>
</dbReference>
<evidence type="ECO:0000313" key="12">
    <source>
        <dbReference type="Proteomes" id="UP000295506"/>
    </source>
</evidence>
<evidence type="ECO:0000256" key="1">
    <source>
        <dbReference type="ARBA" id="ARBA00012417"/>
    </source>
</evidence>
<proteinExistence type="predicted"/>
<dbReference type="EMBL" id="SOBK01000013">
    <property type="protein sequence ID" value="TDT86451.1"/>
    <property type="molecule type" value="Genomic_DNA"/>
</dbReference>
<dbReference type="Pfam" id="PF14579">
    <property type="entry name" value="HHH_6"/>
    <property type="match status" value="1"/>
</dbReference>
<dbReference type="CDD" id="cd12113">
    <property type="entry name" value="PHP_PolIIIA_DnaE3"/>
    <property type="match status" value="1"/>
</dbReference>
<keyword evidence="11" id="KW-1185">Reference proteome</keyword>
<dbReference type="NCBIfam" id="NF005298">
    <property type="entry name" value="PRK06826.1"/>
    <property type="match status" value="1"/>
</dbReference>
<dbReference type="Proteomes" id="UP000295506">
    <property type="component" value="Unassembled WGS sequence"/>
</dbReference>
<dbReference type="SUPFAM" id="SSF89550">
    <property type="entry name" value="PHP domain-like"/>
    <property type="match status" value="1"/>
</dbReference>
<dbReference type="Gene3D" id="1.10.10.1600">
    <property type="entry name" value="Bacterial DNA polymerase III alpha subunit, thumb domain"/>
    <property type="match status" value="1"/>
</dbReference>